<comment type="caution">
    <text evidence="2">The sequence shown here is derived from an EMBL/GenBank/DDBJ whole genome shotgun (WGS) entry which is preliminary data.</text>
</comment>
<keyword evidence="1" id="KW-0472">Membrane</keyword>
<feature type="non-terminal residue" evidence="2">
    <location>
        <position position="103"/>
    </location>
</feature>
<evidence type="ECO:0000313" key="2">
    <source>
        <dbReference type="EMBL" id="GAH73957.1"/>
    </source>
</evidence>
<proteinExistence type="predicted"/>
<accession>X1HWZ7</accession>
<name>X1HWZ7_9ZZZZ</name>
<dbReference type="EMBL" id="BARU01034014">
    <property type="protein sequence ID" value="GAH73957.1"/>
    <property type="molecule type" value="Genomic_DNA"/>
</dbReference>
<evidence type="ECO:0000256" key="1">
    <source>
        <dbReference type="SAM" id="Phobius"/>
    </source>
</evidence>
<keyword evidence="1" id="KW-1133">Transmembrane helix</keyword>
<organism evidence="2">
    <name type="scientific">marine sediment metagenome</name>
    <dbReference type="NCBI Taxonomy" id="412755"/>
    <lineage>
        <taxon>unclassified sequences</taxon>
        <taxon>metagenomes</taxon>
        <taxon>ecological metagenomes</taxon>
    </lineage>
</organism>
<gene>
    <name evidence="2" type="ORF">S03H2_53439</name>
</gene>
<feature type="transmembrane region" description="Helical" evidence="1">
    <location>
        <begin position="78"/>
        <end position="100"/>
    </location>
</feature>
<keyword evidence="1" id="KW-0812">Transmembrane</keyword>
<feature type="transmembrane region" description="Helical" evidence="1">
    <location>
        <begin position="27"/>
        <end position="48"/>
    </location>
</feature>
<dbReference type="AlphaFoldDB" id="X1HWZ7"/>
<sequence>MTDKATNSQASPPPPGRLDAFPPRRRHLLLAAGCIALIYLVGVTGKWWPSPDSAMYLTLARSLAGGQGYQFNGETSNIVTPGLPIMLAALRLMFGGGYWAPNL</sequence>
<protein>
    <submittedName>
        <fullName evidence="2">Uncharacterized protein</fullName>
    </submittedName>
</protein>
<reference evidence="2" key="1">
    <citation type="journal article" date="2014" name="Front. Microbiol.">
        <title>High frequency of phylogenetically diverse reductive dehalogenase-homologous genes in deep subseafloor sedimentary metagenomes.</title>
        <authorList>
            <person name="Kawai M."/>
            <person name="Futagami T."/>
            <person name="Toyoda A."/>
            <person name="Takaki Y."/>
            <person name="Nishi S."/>
            <person name="Hori S."/>
            <person name="Arai W."/>
            <person name="Tsubouchi T."/>
            <person name="Morono Y."/>
            <person name="Uchiyama I."/>
            <person name="Ito T."/>
            <person name="Fujiyama A."/>
            <person name="Inagaki F."/>
            <person name="Takami H."/>
        </authorList>
    </citation>
    <scope>NUCLEOTIDE SEQUENCE</scope>
    <source>
        <strain evidence="2">Expedition CK06-06</strain>
    </source>
</reference>